<accession>A0A6J1JI54</accession>
<feature type="domain" description="Ricin B lectin" evidence="1">
    <location>
        <begin position="161"/>
        <end position="283"/>
    </location>
</feature>
<evidence type="ECO:0000313" key="2">
    <source>
        <dbReference type="Proteomes" id="UP000504608"/>
    </source>
</evidence>
<name>A0A6J1JI54_CUCMA</name>
<keyword evidence="2" id="KW-1185">Reference proteome</keyword>
<organism evidence="2 3">
    <name type="scientific">Cucurbita maxima</name>
    <name type="common">Pumpkin</name>
    <name type="synonym">Winter squash</name>
    <dbReference type="NCBI Taxonomy" id="3661"/>
    <lineage>
        <taxon>Eukaryota</taxon>
        <taxon>Viridiplantae</taxon>
        <taxon>Streptophyta</taxon>
        <taxon>Embryophyta</taxon>
        <taxon>Tracheophyta</taxon>
        <taxon>Spermatophyta</taxon>
        <taxon>Magnoliopsida</taxon>
        <taxon>eudicotyledons</taxon>
        <taxon>Gunneridae</taxon>
        <taxon>Pentapetalae</taxon>
        <taxon>rosids</taxon>
        <taxon>fabids</taxon>
        <taxon>Cucurbitales</taxon>
        <taxon>Cucurbitaceae</taxon>
        <taxon>Cucurbiteae</taxon>
        <taxon>Cucurbita</taxon>
    </lineage>
</organism>
<dbReference type="Pfam" id="PF00652">
    <property type="entry name" value="Ricin_B_lectin"/>
    <property type="match status" value="2"/>
</dbReference>
<dbReference type="KEGG" id="cmax:111485998"/>
<dbReference type="PROSITE" id="PS50231">
    <property type="entry name" value="RICIN_B_LECTIN"/>
    <property type="match status" value="2"/>
</dbReference>
<dbReference type="InterPro" id="IPR035992">
    <property type="entry name" value="Ricin_B-like_lectins"/>
</dbReference>
<evidence type="ECO:0000313" key="3">
    <source>
        <dbReference type="RefSeq" id="XP_022988756.1"/>
    </source>
</evidence>
<gene>
    <name evidence="3" type="primary">LOC111485998</name>
</gene>
<dbReference type="SUPFAM" id="SSF50370">
    <property type="entry name" value="Ricin B-like lectins"/>
    <property type="match status" value="2"/>
</dbReference>
<dbReference type="GeneID" id="111485998"/>
<dbReference type="SMART" id="SM00458">
    <property type="entry name" value="RICIN"/>
    <property type="match status" value="2"/>
</dbReference>
<protein>
    <submittedName>
        <fullName evidence="3">Ribosome-inactivating protein SNAI'-like</fullName>
    </submittedName>
</protein>
<sequence length="283" mass="31066">MEKTRQVLLCMVVAFSLATHIGTTLGYGAFGGRAHLVGRDGLCLQTAPLSIYYTPTKLTDCDESDSDQLWAIVDDGTIRGDNDRNCLVPHSRGIKPIGTNVVLVDCTKEIRSDMKWTKTNDGTIRHDESGLVLTGKQGQYVSLEVDEGAPSQGWEATERPYPKVANIKWHNNLCLQFGDGEFSLGLSACSSKYNKSQRWVLYGDGTIRGNGDSNVCLTSLLSSSVVVSKCADMPQQRWGLAADNTIGHPNTNLVMDARTFVRLSPLILVAKRTGTYSQQWIVY</sequence>
<dbReference type="Gene3D" id="2.80.10.50">
    <property type="match status" value="2"/>
</dbReference>
<dbReference type="Proteomes" id="UP000504608">
    <property type="component" value="Unplaced"/>
</dbReference>
<dbReference type="OrthoDB" id="1642280at2759"/>
<evidence type="ECO:0000259" key="1">
    <source>
        <dbReference type="SMART" id="SM00458"/>
    </source>
</evidence>
<proteinExistence type="predicted"/>
<dbReference type="AlphaFoldDB" id="A0A6J1JI54"/>
<dbReference type="InterPro" id="IPR000772">
    <property type="entry name" value="Ricin_B_lectin"/>
</dbReference>
<feature type="domain" description="Ricin B lectin" evidence="1">
    <location>
        <begin position="31"/>
        <end position="157"/>
    </location>
</feature>
<reference evidence="3" key="1">
    <citation type="submission" date="2025-08" db="UniProtKB">
        <authorList>
            <consortium name="RefSeq"/>
        </authorList>
    </citation>
    <scope>IDENTIFICATION</scope>
    <source>
        <tissue evidence="3">Young leaves</tissue>
    </source>
</reference>
<dbReference type="RefSeq" id="XP_022988756.1">
    <property type="nucleotide sequence ID" value="XM_023132988.1"/>
</dbReference>